<comment type="catalytic activity">
    <reaction evidence="7">
        <text>L-threonyl-[protein] + ATP = O-phospho-L-threonyl-[protein] + ADP + H(+)</text>
        <dbReference type="Rhea" id="RHEA:46608"/>
        <dbReference type="Rhea" id="RHEA-COMP:11060"/>
        <dbReference type="Rhea" id="RHEA-COMP:11605"/>
        <dbReference type="ChEBI" id="CHEBI:15378"/>
        <dbReference type="ChEBI" id="CHEBI:30013"/>
        <dbReference type="ChEBI" id="CHEBI:30616"/>
        <dbReference type="ChEBI" id="CHEBI:61977"/>
        <dbReference type="ChEBI" id="CHEBI:456216"/>
        <dbReference type="EC" id="2.7.11.1"/>
    </reaction>
</comment>
<dbReference type="EC" id="2.7.11.1" evidence="1"/>
<dbReference type="GO" id="GO:0004674">
    <property type="term" value="F:protein serine/threonine kinase activity"/>
    <property type="evidence" value="ECO:0007669"/>
    <property type="project" value="UniProtKB-KW"/>
</dbReference>
<evidence type="ECO:0000256" key="5">
    <source>
        <dbReference type="ARBA" id="ARBA00022777"/>
    </source>
</evidence>
<dbReference type="PROSITE" id="PS00107">
    <property type="entry name" value="PROTEIN_KINASE_ATP"/>
    <property type="match status" value="1"/>
</dbReference>
<dbReference type="AlphaFoldDB" id="A0A1X7S2T1"/>
<evidence type="ECO:0000256" key="3">
    <source>
        <dbReference type="ARBA" id="ARBA00022679"/>
    </source>
</evidence>
<evidence type="ECO:0000256" key="9">
    <source>
        <dbReference type="PROSITE-ProRule" id="PRU10141"/>
    </source>
</evidence>
<gene>
    <name evidence="11" type="ORF">ZT3D7_G9093</name>
</gene>
<dbReference type="GO" id="GO:0050684">
    <property type="term" value="P:regulation of mRNA processing"/>
    <property type="evidence" value="ECO:0007669"/>
    <property type="project" value="TreeGrafter"/>
</dbReference>
<dbReference type="EMBL" id="LT853700">
    <property type="protein sequence ID" value="SMQ53939.1"/>
    <property type="molecule type" value="Genomic_DNA"/>
</dbReference>
<evidence type="ECO:0000313" key="11">
    <source>
        <dbReference type="EMBL" id="SMQ53939.1"/>
    </source>
</evidence>
<dbReference type="Pfam" id="PF00069">
    <property type="entry name" value="Pkinase"/>
    <property type="match status" value="1"/>
</dbReference>
<dbReference type="GO" id="GO:0005634">
    <property type="term" value="C:nucleus"/>
    <property type="evidence" value="ECO:0007669"/>
    <property type="project" value="TreeGrafter"/>
</dbReference>
<dbReference type="PROSITE" id="PS50011">
    <property type="entry name" value="PROTEIN_KINASE_DOM"/>
    <property type="match status" value="1"/>
</dbReference>
<dbReference type="Gene3D" id="3.30.200.20">
    <property type="entry name" value="Phosphorylase Kinase, domain 1"/>
    <property type="match status" value="1"/>
</dbReference>
<dbReference type="InterPro" id="IPR000719">
    <property type="entry name" value="Prot_kinase_dom"/>
</dbReference>
<keyword evidence="3" id="KW-0808">Transferase</keyword>
<evidence type="ECO:0000256" key="4">
    <source>
        <dbReference type="ARBA" id="ARBA00022741"/>
    </source>
</evidence>
<keyword evidence="6 9" id="KW-0067">ATP-binding</keyword>
<keyword evidence="5" id="KW-0418">Kinase</keyword>
<organism evidence="11 12">
    <name type="scientific">Zymoseptoria tritici (strain ST99CH_3D7)</name>
    <dbReference type="NCBI Taxonomy" id="1276538"/>
    <lineage>
        <taxon>Eukaryota</taxon>
        <taxon>Fungi</taxon>
        <taxon>Dikarya</taxon>
        <taxon>Ascomycota</taxon>
        <taxon>Pezizomycotina</taxon>
        <taxon>Dothideomycetes</taxon>
        <taxon>Dothideomycetidae</taxon>
        <taxon>Mycosphaerellales</taxon>
        <taxon>Mycosphaerellaceae</taxon>
        <taxon>Zymoseptoria</taxon>
    </lineage>
</organism>
<evidence type="ECO:0000259" key="10">
    <source>
        <dbReference type="PROSITE" id="PS50011"/>
    </source>
</evidence>
<accession>A0A1X7S2T1</accession>
<dbReference type="GO" id="GO:0005524">
    <property type="term" value="F:ATP binding"/>
    <property type="evidence" value="ECO:0007669"/>
    <property type="project" value="UniProtKB-UniRule"/>
</dbReference>
<dbReference type="PANTHER" id="PTHR47634">
    <property type="entry name" value="PROTEIN KINASE DOMAIN-CONTAINING PROTEIN-RELATED"/>
    <property type="match status" value="1"/>
</dbReference>
<dbReference type="GO" id="GO:0000245">
    <property type="term" value="P:spliceosomal complex assembly"/>
    <property type="evidence" value="ECO:0007669"/>
    <property type="project" value="TreeGrafter"/>
</dbReference>
<keyword evidence="4 9" id="KW-0547">Nucleotide-binding</keyword>
<dbReference type="InterPro" id="IPR011009">
    <property type="entry name" value="Kinase-like_dom_sf"/>
</dbReference>
<dbReference type="STRING" id="1276538.A0A1X7S2T1"/>
<feature type="binding site" evidence="9">
    <location>
        <position position="72"/>
    </location>
    <ligand>
        <name>ATP</name>
        <dbReference type="ChEBI" id="CHEBI:30616"/>
    </ligand>
</feature>
<reference evidence="11 12" key="1">
    <citation type="submission" date="2016-06" db="EMBL/GenBank/DDBJ databases">
        <authorList>
            <person name="Kjaerup R.B."/>
            <person name="Dalgaard T.S."/>
            <person name="Juul-Madsen H.R."/>
        </authorList>
    </citation>
    <scope>NUCLEOTIDE SEQUENCE [LARGE SCALE GENOMIC DNA]</scope>
</reference>
<dbReference type="Gene3D" id="1.10.510.10">
    <property type="entry name" value="Transferase(Phosphotransferase) domain 1"/>
    <property type="match status" value="1"/>
</dbReference>
<dbReference type="PANTHER" id="PTHR47634:SF9">
    <property type="entry name" value="PROTEIN KINASE DOMAIN-CONTAINING PROTEIN-RELATED"/>
    <property type="match status" value="1"/>
</dbReference>
<sequence>MSHTANYDKLEPSVPLEEETLRHYKAERYYPVNIGDVFQDRYSIIGKLGYGTSSTVWLCHDLLTPKKYVALKVYVNSGKPLRELLIYEHINRVESKHGGRARIRALLDSFVVSGPHGEHTCLIHEALGMNMEELKELLGEIPTDFIQQCLRDILRAIHFLHQEAHVIHTDVQPKNILMGVLKTDTAFERYHQDELEKPSPRKELPDRTIYVSRPMRYTLGLPSLSDFSEARFDEPQNSGLIMPDVYRAPEVILGMPWGHSVDLWGYAMTIWDLFEPRKLFNTQDVDGRYSEAIHLAQMVAIMGPPPLEFLKRSERSRLFWDAQGNWLGDVPIPDMTLHSKEQRLHGEEQKSFLEFMMKTLRWDPEDSILNLTFLDLQFKFSQSRQAIALLRNIKQVCPLPHIPSNRPLLFLPSPSFRLGVALPSRKSKFAAEKRVRSTLQLSCVRCSR</sequence>
<protein>
    <recommendedName>
        <fullName evidence="1">non-specific serine/threonine protein kinase</fullName>
        <ecNumber evidence="1">2.7.11.1</ecNumber>
    </recommendedName>
</protein>
<keyword evidence="12" id="KW-1185">Reference proteome</keyword>
<dbReference type="SMART" id="SM00220">
    <property type="entry name" value="S_TKc"/>
    <property type="match status" value="1"/>
</dbReference>
<name>A0A1X7S2T1_ZYMT9</name>
<evidence type="ECO:0000256" key="1">
    <source>
        <dbReference type="ARBA" id="ARBA00012513"/>
    </source>
</evidence>
<feature type="domain" description="Protein kinase" evidence="10">
    <location>
        <begin position="42"/>
        <end position="380"/>
    </location>
</feature>
<dbReference type="SUPFAM" id="SSF56112">
    <property type="entry name" value="Protein kinase-like (PK-like)"/>
    <property type="match status" value="1"/>
</dbReference>
<evidence type="ECO:0000256" key="8">
    <source>
        <dbReference type="ARBA" id="ARBA00048679"/>
    </source>
</evidence>
<evidence type="ECO:0000256" key="2">
    <source>
        <dbReference type="ARBA" id="ARBA00022527"/>
    </source>
</evidence>
<dbReference type="InterPro" id="IPR017441">
    <property type="entry name" value="Protein_kinase_ATP_BS"/>
</dbReference>
<evidence type="ECO:0000256" key="6">
    <source>
        <dbReference type="ARBA" id="ARBA00022840"/>
    </source>
</evidence>
<dbReference type="InterPro" id="IPR051334">
    <property type="entry name" value="SRPK"/>
</dbReference>
<proteinExistence type="predicted"/>
<dbReference type="Proteomes" id="UP000215127">
    <property type="component" value="Chromosome 9"/>
</dbReference>
<evidence type="ECO:0000256" key="7">
    <source>
        <dbReference type="ARBA" id="ARBA00047899"/>
    </source>
</evidence>
<dbReference type="GO" id="GO:0005737">
    <property type="term" value="C:cytoplasm"/>
    <property type="evidence" value="ECO:0007669"/>
    <property type="project" value="TreeGrafter"/>
</dbReference>
<keyword evidence="2" id="KW-0723">Serine/threonine-protein kinase</keyword>
<comment type="catalytic activity">
    <reaction evidence="8">
        <text>L-seryl-[protein] + ATP = O-phospho-L-seryl-[protein] + ADP + H(+)</text>
        <dbReference type="Rhea" id="RHEA:17989"/>
        <dbReference type="Rhea" id="RHEA-COMP:9863"/>
        <dbReference type="Rhea" id="RHEA-COMP:11604"/>
        <dbReference type="ChEBI" id="CHEBI:15378"/>
        <dbReference type="ChEBI" id="CHEBI:29999"/>
        <dbReference type="ChEBI" id="CHEBI:30616"/>
        <dbReference type="ChEBI" id="CHEBI:83421"/>
        <dbReference type="ChEBI" id="CHEBI:456216"/>
        <dbReference type="EC" id="2.7.11.1"/>
    </reaction>
</comment>
<evidence type="ECO:0000313" key="12">
    <source>
        <dbReference type="Proteomes" id="UP000215127"/>
    </source>
</evidence>